<keyword evidence="3" id="KW-1185">Reference proteome</keyword>
<name>A0ABR2S667_9ROSI</name>
<dbReference type="EMBL" id="JBBPBN010000016">
    <property type="protein sequence ID" value="KAK9020672.1"/>
    <property type="molecule type" value="Genomic_DNA"/>
</dbReference>
<comment type="caution">
    <text evidence="2">The sequence shown here is derived from an EMBL/GenBank/DDBJ whole genome shotgun (WGS) entry which is preliminary data.</text>
</comment>
<proteinExistence type="predicted"/>
<reference evidence="2 3" key="1">
    <citation type="journal article" date="2024" name="G3 (Bethesda)">
        <title>Genome assembly of Hibiscus sabdariffa L. provides insights into metabolisms of medicinal natural products.</title>
        <authorList>
            <person name="Kim T."/>
        </authorList>
    </citation>
    <scope>NUCLEOTIDE SEQUENCE [LARGE SCALE GENOMIC DNA]</scope>
    <source>
        <strain evidence="2">TK-2024</strain>
        <tissue evidence="2">Old leaves</tissue>
    </source>
</reference>
<dbReference type="PANTHER" id="PTHR35766">
    <property type="entry name" value="OS08G0543600 PROTEIN"/>
    <property type="match status" value="1"/>
</dbReference>
<evidence type="ECO:0000256" key="1">
    <source>
        <dbReference type="SAM" id="MobiDB-lite"/>
    </source>
</evidence>
<protein>
    <recommendedName>
        <fullName evidence="4">C2H2-type domain-containing protein</fullName>
    </recommendedName>
</protein>
<organism evidence="2 3">
    <name type="scientific">Hibiscus sabdariffa</name>
    <name type="common">roselle</name>
    <dbReference type="NCBI Taxonomy" id="183260"/>
    <lineage>
        <taxon>Eukaryota</taxon>
        <taxon>Viridiplantae</taxon>
        <taxon>Streptophyta</taxon>
        <taxon>Embryophyta</taxon>
        <taxon>Tracheophyta</taxon>
        <taxon>Spermatophyta</taxon>
        <taxon>Magnoliopsida</taxon>
        <taxon>eudicotyledons</taxon>
        <taxon>Gunneridae</taxon>
        <taxon>Pentapetalae</taxon>
        <taxon>rosids</taxon>
        <taxon>malvids</taxon>
        <taxon>Malvales</taxon>
        <taxon>Malvaceae</taxon>
        <taxon>Malvoideae</taxon>
        <taxon>Hibiscus</taxon>
    </lineage>
</organism>
<evidence type="ECO:0000313" key="3">
    <source>
        <dbReference type="Proteomes" id="UP001396334"/>
    </source>
</evidence>
<feature type="compositionally biased region" description="Polar residues" evidence="1">
    <location>
        <begin position="25"/>
        <end position="48"/>
    </location>
</feature>
<dbReference type="Proteomes" id="UP001396334">
    <property type="component" value="Unassembled WGS sequence"/>
</dbReference>
<gene>
    <name evidence="2" type="ORF">V6N11_010689</name>
</gene>
<evidence type="ECO:0000313" key="2">
    <source>
        <dbReference type="EMBL" id="KAK9020672.1"/>
    </source>
</evidence>
<evidence type="ECO:0008006" key="4">
    <source>
        <dbReference type="Google" id="ProtNLM"/>
    </source>
</evidence>
<sequence length="96" mass="10884">MEKLHLHKVHQLLLALADARKRNGNYTDESHVSQANSKDSPQYGQNNVKKMDSNGSGATNANTGNFQWDFRQCSTVCWQCIKSGRINVVSHLKWHC</sequence>
<accession>A0ABR2S667</accession>
<dbReference type="PANTHER" id="PTHR35766:SF1">
    <property type="entry name" value="OS08G0543600 PROTEIN"/>
    <property type="match status" value="1"/>
</dbReference>
<feature type="region of interest" description="Disordered" evidence="1">
    <location>
        <begin position="25"/>
        <end position="58"/>
    </location>
</feature>